<gene>
    <name evidence="1" type="ORF">F1728_20815</name>
</gene>
<accession>A0A6I6AI87</accession>
<organism evidence="1 2">
    <name type="scientific">Gimesia benthica</name>
    <dbReference type="NCBI Taxonomy" id="2608982"/>
    <lineage>
        <taxon>Bacteria</taxon>
        <taxon>Pseudomonadati</taxon>
        <taxon>Planctomycetota</taxon>
        <taxon>Planctomycetia</taxon>
        <taxon>Planctomycetales</taxon>
        <taxon>Planctomycetaceae</taxon>
        <taxon>Gimesia</taxon>
    </lineage>
</organism>
<dbReference type="Proteomes" id="UP000427281">
    <property type="component" value="Chromosome"/>
</dbReference>
<dbReference type="RefSeq" id="WP_155365706.1">
    <property type="nucleotide sequence ID" value="NZ_CP043930.1"/>
</dbReference>
<dbReference type="KEGG" id="gim:F1728_20815"/>
<proteinExistence type="predicted"/>
<reference evidence="1 2" key="1">
    <citation type="submission" date="2019-09" db="EMBL/GenBank/DDBJ databases">
        <title>Gimesia benthica sp. nov., a novel bacterium isolated from deep-sea water of the Northwest Indian Ocean.</title>
        <authorList>
            <person name="Dai X."/>
        </authorList>
    </citation>
    <scope>NUCLEOTIDE SEQUENCE [LARGE SCALE GENOMIC DNA]</scope>
    <source>
        <strain evidence="1 2">E7</strain>
    </source>
</reference>
<evidence type="ECO:0000313" key="1">
    <source>
        <dbReference type="EMBL" id="QGQ24985.1"/>
    </source>
</evidence>
<dbReference type="EMBL" id="CP043930">
    <property type="protein sequence ID" value="QGQ24985.1"/>
    <property type="molecule type" value="Genomic_DNA"/>
</dbReference>
<dbReference type="AlphaFoldDB" id="A0A6I6AI87"/>
<keyword evidence="2" id="KW-1185">Reference proteome</keyword>
<protein>
    <submittedName>
        <fullName evidence="1">Uncharacterized protein</fullName>
    </submittedName>
</protein>
<evidence type="ECO:0000313" key="2">
    <source>
        <dbReference type="Proteomes" id="UP000427281"/>
    </source>
</evidence>
<sequence>MMQVIISYELRNHGWAIVSLSDGQTTVERAASGLHDSLLDLAQMALSILSGSSDSTACFLDEPGELQLIVRQNDEKASYEVLWFPDGIRGKTTSRQDSEILLQGVTTGRRIVQQINQVLWKIHEQIEARDYHRRWGKEFPLHEYQRLAEHAEKM</sequence>
<name>A0A6I6AI87_9PLAN</name>